<dbReference type="AlphaFoldDB" id="A0A2G1QI33"/>
<dbReference type="Pfam" id="PF08893">
    <property type="entry name" value="DUF1839"/>
    <property type="match status" value="1"/>
</dbReference>
<keyword evidence="1" id="KW-0436">Ligase</keyword>
<gene>
    <name evidence="1" type="ORF">CSC94_20590</name>
</gene>
<keyword evidence="2" id="KW-1185">Reference proteome</keyword>
<name>A0A2G1QI33_9HYPH</name>
<sequence length="341" mass="38828">MGVIMTDRAGLPAVFPRLDPETYARHPLHAMTRDWPETNCYLDIWIEVLNAMGLPPEACLAYAVTQDFEGDQFTFFKVPLEDLESLYGLRVTELAIYDRPENHVFEQIRRGRLTLLELDSFFLPDTQGTSYRTQHGKTTVAINRLDMDGRTMDYFHNLGLHRLEGEDFDGILRLDEPEGALPFLPYTEFVKFPGTLPETADLADRAEELLRHHLARRPERNPVRAFAAEFPAQVAAVSEREFGFFHLYAFNTLRQLGANYELFSSHLEWLAAHGRPDLARGVEHARAISQTAKVVQFQLARAVMRKKFDALAPALQPAVEAWDRLMEELDEGIGKAVTRAA</sequence>
<comment type="caution">
    <text evidence="1">The sequence shown here is derived from an EMBL/GenBank/DDBJ whole genome shotgun (WGS) entry which is preliminary data.</text>
</comment>
<dbReference type="OrthoDB" id="8477651at2"/>
<evidence type="ECO:0000313" key="2">
    <source>
        <dbReference type="Proteomes" id="UP000221168"/>
    </source>
</evidence>
<protein>
    <submittedName>
        <fullName evidence="1">Serine--tRNA ligase</fullName>
    </submittedName>
</protein>
<dbReference type="Proteomes" id="UP000221168">
    <property type="component" value="Unassembled WGS sequence"/>
</dbReference>
<dbReference type="InterPro" id="IPR014989">
    <property type="entry name" value="DUF1839"/>
</dbReference>
<evidence type="ECO:0000313" key="1">
    <source>
        <dbReference type="EMBL" id="PHP65176.1"/>
    </source>
</evidence>
<accession>A0A2G1QI33</accession>
<dbReference type="GO" id="GO:0016874">
    <property type="term" value="F:ligase activity"/>
    <property type="evidence" value="ECO:0007669"/>
    <property type="project" value="UniProtKB-KW"/>
</dbReference>
<dbReference type="EMBL" id="PDVP01000018">
    <property type="protein sequence ID" value="PHP65176.1"/>
    <property type="molecule type" value="Genomic_DNA"/>
</dbReference>
<proteinExistence type="predicted"/>
<organism evidence="1 2">
    <name type="scientific">Zhengella mangrovi</name>
    <dbReference type="NCBI Taxonomy" id="1982044"/>
    <lineage>
        <taxon>Bacteria</taxon>
        <taxon>Pseudomonadati</taxon>
        <taxon>Pseudomonadota</taxon>
        <taxon>Alphaproteobacteria</taxon>
        <taxon>Hyphomicrobiales</taxon>
        <taxon>Notoacmeibacteraceae</taxon>
        <taxon>Zhengella</taxon>
    </lineage>
</organism>
<reference evidence="1 2" key="1">
    <citation type="submission" date="2017-10" db="EMBL/GenBank/DDBJ databases">
        <title>Sedimentibacterium mangrovi gen. nov., sp. nov., a novel member of family Phyllobacteriacea isolated from mangrove sediment.</title>
        <authorList>
            <person name="Liao H."/>
            <person name="Tian Y."/>
        </authorList>
    </citation>
    <scope>NUCLEOTIDE SEQUENCE [LARGE SCALE GENOMIC DNA]</scope>
    <source>
        <strain evidence="1 2">X9-2-2</strain>
    </source>
</reference>